<accession>I4ELA9</accession>
<proteinExistence type="predicted"/>
<name>I4ELA9_9BACT</name>
<gene>
    <name evidence="2" type="ORF">NITHO_500006</name>
</gene>
<feature type="region of interest" description="Disordered" evidence="1">
    <location>
        <begin position="1"/>
        <end position="23"/>
    </location>
</feature>
<evidence type="ECO:0000256" key="1">
    <source>
        <dbReference type="SAM" id="MobiDB-lite"/>
    </source>
</evidence>
<dbReference type="Proteomes" id="UP000004221">
    <property type="component" value="Unassembled WGS sequence"/>
</dbReference>
<evidence type="ECO:0000313" key="2">
    <source>
        <dbReference type="EMBL" id="CCF85471.1"/>
    </source>
</evidence>
<organism evidence="2 3">
    <name type="scientific">Nitrolancea hollandica Lb</name>
    <dbReference type="NCBI Taxonomy" id="1129897"/>
    <lineage>
        <taxon>Bacteria</taxon>
        <taxon>Pseudomonadati</taxon>
        <taxon>Thermomicrobiota</taxon>
        <taxon>Thermomicrobia</taxon>
        <taxon>Sphaerobacterales</taxon>
        <taxon>Sphaerobacterineae</taxon>
        <taxon>Sphaerobacteraceae</taxon>
        <taxon>Nitrolancea</taxon>
    </lineage>
</organism>
<dbReference type="RefSeq" id="WP_008480391.1">
    <property type="nucleotide sequence ID" value="NZ_CAGS01000446.1"/>
</dbReference>
<evidence type="ECO:0000313" key="3">
    <source>
        <dbReference type="Proteomes" id="UP000004221"/>
    </source>
</evidence>
<keyword evidence="3" id="KW-1185">Reference proteome</keyword>
<protein>
    <submittedName>
        <fullName evidence="2">Uncharacterized protein</fullName>
    </submittedName>
</protein>
<sequence>MARSNLPANPWEFGLEPDGHDDSRLQKLQEDTYIDMMSERAVAYKNRLAARLMGDVAEECYTNFHETTEAIASEVEGSSKKAAPDNLAMAKQTVQTLRQDLGGLQKVADYHLTELANRSVHPGARPKRSALRRFWEDF</sequence>
<dbReference type="EMBL" id="CAGS01000446">
    <property type="protein sequence ID" value="CCF85471.1"/>
    <property type="molecule type" value="Genomic_DNA"/>
</dbReference>
<reference evidence="2 3" key="1">
    <citation type="journal article" date="2012" name="ISME J.">
        <title>Nitrification expanded: discovery, physiology and genomics of a nitrite-oxidizing bacterium from the phylum Chloroflexi.</title>
        <authorList>
            <person name="Sorokin D.Y."/>
            <person name="Lucker S."/>
            <person name="Vejmelkova D."/>
            <person name="Kostrikina N.A."/>
            <person name="Kleerebezem R."/>
            <person name="Rijpstra W.I."/>
            <person name="Damste J.S."/>
            <person name="Le Paslier D."/>
            <person name="Muyzer G."/>
            <person name="Wagner M."/>
            <person name="van Loosdrecht M.C."/>
            <person name="Daims H."/>
        </authorList>
    </citation>
    <scope>NUCLEOTIDE SEQUENCE [LARGE SCALE GENOMIC DNA]</scope>
    <source>
        <strain evidence="3">none</strain>
    </source>
</reference>
<dbReference type="AlphaFoldDB" id="I4ELA9"/>
<comment type="caution">
    <text evidence="2">The sequence shown here is derived from an EMBL/GenBank/DDBJ whole genome shotgun (WGS) entry which is preliminary data.</text>
</comment>